<evidence type="ECO:0000256" key="2">
    <source>
        <dbReference type="ARBA" id="ARBA00022723"/>
    </source>
</evidence>
<dbReference type="PROSITE" id="PS00518">
    <property type="entry name" value="ZF_RING_1"/>
    <property type="match status" value="1"/>
</dbReference>
<feature type="compositionally biased region" description="Low complexity" evidence="10">
    <location>
        <begin position="184"/>
        <end position="195"/>
    </location>
</feature>
<dbReference type="InterPro" id="IPR013083">
    <property type="entry name" value="Znf_RING/FYVE/PHD"/>
</dbReference>
<dbReference type="Proteomes" id="UP000481153">
    <property type="component" value="Unassembled WGS sequence"/>
</dbReference>
<organism evidence="13 14">
    <name type="scientific">Aphanomyces euteiches</name>
    <dbReference type="NCBI Taxonomy" id="100861"/>
    <lineage>
        <taxon>Eukaryota</taxon>
        <taxon>Sar</taxon>
        <taxon>Stramenopiles</taxon>
        <taxon>Oomycota</taxon>
        <taxon>Saprolegniomycetes</taxon>
        <taxon>Saprolegniales</taxon>
        <taxon>Verrucalvaceae</taxon>
        <taxon>Aphanomyces</taxon>
    </lineage>
</organism>
<feature type="compositionally biased region" description="Polar residues" evidence="10">
    <location>
        <begin position="117"/>
        <end position="126"/>
    </location>
</feature>
<keyword evidence="7" id="KW-0234">DNA repair</keyword>
<evidence type="ECO:0000256" key="4">
    <source>
        <dbReference type="ARBA" id="ARBA00022763"/>
    </source>
</evidence>
<evidence type="ECO:0000256" key="6">
    <source>
        <dbReference type="ARBA" id="ARBA00022833"/>
    </source>
</evidence>
<keyword evidence="14" id="KW-1185">Reference proteome</keyword>
<evidence type="ECO:0000259" key="11">
    <source>
        <dbReference type="PROSITE" id="PS50089"/>
    </source>
</evidence>
<evidence type="ECO:0000256" key="5">
    <source>
        <dbReference type="ARBA" id="ARBA00022771"/>
    </source>
</evidence>
<reference evidence="13 14" key="1">
    <citation type="submission" date="2019-07" db="EMBL/GenBank/DDBJ databases">
        <title>Genomics analysis of Aphanomyces spp. identifies a new class of oomycete effector associated with host adaptation.</title>
        <authorList>
            <person name="Gaulin E."/>
        </authorList>
    </citation>
    <scope>NUCLEOTIDE SEQUENCE [LARGE SCALE GENOMIC DNA]</scope>
    <source>
        <strain evidence="13 14">ATCC 201684</strain>
    </source>
</reference>
<dbReference type="Gene3D" id="3.30.40.10">
    <property type="entry name" value="Zinc/RING finger domain, C3HC4 (zinc finger)"/>
    <property type="match status" value="1"/>
</dbReference>
<keyword evidence="2" id="KW-0479">Metal-binding</keyword>
<dbReference type="InterPro" id="IPR031099">
    <property type="entry name" value="BRCA1-associated"/>
</dbReference>
<keyword evidence="6" id="KW-0862">Zinc</keyword>
<feature type="region of interest" description="Disordered" evidence="10">
    <location>
        <begin position="151"/>
        <end position="247"/>
    </location>
</feature>
<keyword evidence="8" id="KW-0539">Nucleus</keyword>
<dbReference type="PANTHER" id="PTHR13763">
    <property type="entry name" value="BREAST CANCER TYPE 1 SUSCEPTIBILITY PROTEIN BRCA1"/>
    <property type="match status" value="1"/>
</dbReference>
<dbReference type="InterPro" id="IPR001841">
    <property type="entry name" value="Znf_RING"/>
</dbReference>
<dbReference type="InterPro" id="IPR001357">
    <property type="entry name" value="BRCT_dom"/>
</dbReference>
<feature type="domain" description="BRCT" evidence="12">
    <location>
        <begin position="304"/>
        <end position="382"/>
    </location>
</feature>
<comment type="subcellular location">
    <subcellularLocation>
        <location evidence="1">Nucleus</location>
    </subcellularLocation>
</comment>
<dbReference type="PROSITE" id="PS50172">
    <property type="entry name" value="BRCT"/>
    <property type="match status" value="1"/>
</dbReference>
<dbReference type="InterPro" id="IPR017907">
    <property type="entry name" value="Znf_RING_CS"/>
</dbReference>
<evidence type="ECO:0000256" key="1">
    <source>
        <dbReference type="ARBA" id="ARBA00004123"/>
    </source>
</evidence>
<dbReference type="Gene3D" id="3.40.50.10190">
    <property type="entry name" value="BRCT domain"/>
    <property type="match status" value="2"/>
</dbReference>
<accession>A0A6G0WFE2</accession>
<dbReference type="InterPro" id="IPR036420">
    <property type="entry name" value="BRCT_dom_sf"/>
</dbReference>
<dbReference type="Pfam" id="PF00533">
    <property type="entry name" value="BRCT"/>
    <property type="match status" value="1"/>
</dbReference>
<proteinExistence type="predicted"/>
<dbReference type="PROSITE" id="PS50089">
    <property type="entry name" value="ZF_RING_2"/>
    <property type="match status" value="1"/>
</dbReference>
<keyword evidence="4" id="KW-0227">DNA damage</keyword>
<dbReference type="GO" id="GO:0008270">
    <property type="term" value="F:zinc ion binding"/>
    <property type="evidence" value="ECO:0007669"/>
    <property type="project" value="UniProtKB-KW"/>
</dbReference>
<gene>
    <name evidence="13" type="ORF">Ae201684_015676</name>
</gene>
<keyword evidence="3" id="KW-0677">Repeat</keyword>
<dbReference type="GO" id="GO:0000724">
    <property type="term" value="P:double-strand break repair via homologous recombination"/>
    <property type="evidence" value="ECO:0007669"/>
    <property type="project" value="TreeGrafter"/>
</dbReference>
<evidence type="ECO:0008006" key="15">
    <source>
        <dbReference type="Google" id="ProtNLM"/>
    </source>
</evidence>
<comment type="caution">
    <text evidence="13">The sequence shown here is derived from an EMBL/GenBank/DDBJ whole genome shotgun (WGS) entry which is preliminary data.</text>
</comment>
<feature type="domain" description="RING-type" evidence="11">
    <location>
        <begin position="29"/>
        <end position="67"/>
    </location>
</feature>
<dbReference type="EMBL" id="VJMJ01000229">
    <property type="protein sequence ID" value="KAF0726012.1"/>
    <property type="molecule type" value="Genomic_DNA"/>
</dbReference>
<dbReference type="AlphaFoldDB" id="A0A6G0WFE2"/>
<dbReference type="GO" id="GO:0005634">
    <property type="term" value="C:nucleus"/>
    <property type="evidence" value="ECO:0007669"/>
    <property type="project" value="UniProtKB-SubCell"/>
</dbReference>
<dbReference type="GO" id="GO:0045944">
    <property type="term" value="P:positive regulation of transcription by RNA polymerase II"/>
    <property type="evidence" value="ECO:0007669"/>
    <property type="project" value="TreeGrafter"/>
</dbReference>
<dbReference type="SMART" id="SM00184">
    <property type="entry name" value="RING"/>
    <property type="match status" value="1"/>
</dbReference>
<dbReference type="GO" id="GO:0004842">
    <property type="term" value="F:ubiquitin-protein transferase activity"/>
    <property type="evidence" value="ECO:0007669"/>
    <property type="project" value="TreeGrafter"/>
</dbReference>
<evidence type="ECO:0000256" key="7">
    <source>
        <dbReference type="ARBA" id="ARBA00023204"/>
    </source>
</evidence>
<evidence type="ECO:0000313" key="14">
    <source>
        <dbReference type="Proteomes" id="UP000481153"/>
    </source>
</evidence>
<evidence type="ECO:0000313" key="13">
    <source>
        <dbReference type="EMBL" id="KAF0726012.1"/>
    </source>
</evidence>
<protein>
    <recommendedName>
        <fullName evidence="15">RING-type E3 ubiquitin transferase BRCA1</fullName>
    </recommendedName>
</protein>
<dbReference type="PANTHER" id="PTHR13763:SF0">
    <property type="entry name" value="BREAST CANCER TYPE 1 SUSCEPTIBILITY PROTEIN"/>
    <property type="match status" value="1"/>
</dbReference>
<name>A0A6G0WFE2_9STRA</name>
<feature type="compositionally biased region" description="Pro residues" evidence="10">
    <location>
        <begin position="196"/>
        <end position="205"/>
    </location>
</feature>
<evidence type="ECO:0000256" key="9">
    <source>
        <dbReference type="PROSITE-ProRule" id="PRU00175"/>
    </source>
</evidence>
<dbReference type="VEuPathDB" id="FungiDB:AeMF1_009515"/>
<evidence type="ECO:0000256" key="8">
    <source>
        <dbReference type="ARBA" id="ARBA00023242"/>
    </source>
</evidence>
<evidence type="ECO:0000259" key="12">
    <source>
        <dbReference type="PROSITE" id="PS50172"/>
    </source>
</evidence>
<evidence type="ECO:0000256" key="3">
    <source>
        <dbReference type="ARBA" id="ARBA00022737"/>
    </source>
</evidence>
<feature type="compositionally biased region" description="Polar residues" evidence="10">
    <location>
        <begin position="153"/>
        <end position="176"/>
    </location>
</feature>
<dbReference type="SUPFAM" id="SSF52113">
    <property type="entry name" value="BRCT domain"/>
    <property type="match status" value="2"/>
</dbReference>
<evidence type="ECO:0000256" key="10">
    <source>
        <dbReference type="SAM" id="MobiDB-lite"/>
    </source>
</evidence>
<keyword evidence="5 9" id="KW-0863">Zinc-finger</keyword>
<feature type="region of interest" description="Disordered" evidence="10">
    <location>
        <begin position="100"/>
        <end position="126"/>
    </location>
</feature>
<sequence>MTMDTSAERTAAEESMMQHLGVIRDELQCYICHRTLQDPHCLACNHNFCKPCIDSQLCKAVSECPKCGIPMCPSDVHRNQFLDGLLNEWKLVEAALAKTEKPTGTPAKRKLPVDFESPSSSTQDAMTSLLSTPQLNSYKNRLERQAQLLDDSVASTPSPPSLKTATLLPPSSQKQTSSIPSPPCAASSQETSMSVPTPPKVPSPPKSDTKVVLVPQSPPRREPQPITGQAPLVPATQNAEDDDDEIPETELPVYRHDYNDYDEDEETQAPHLHFSPSSPSPPHVLRIAATNLTKEQNQLLLYCVRSLGGRFGQTFRTSRDPITRLPMPPVSHLITTSDSEKRCQRTQKYMEGLAAQAWIVDMQWVVESFKAKRWLAEDEFEILGDASALESADGTPRRCRTSPKGTTQIFKRFCFKQMHDCMEQATSVQIVVEACGGVWKKHGENGDPRGRTVVGIVSKSLSKSKCRALAVRHHPMLIIRANWIFDSISHMQCQPYDKYIP</sequence>
<dbReference type="SUPFAM" id="SSF57850">
    <property type="entry name" value="RING/U-box"/>
    <property type="match status" value="1"/>
</dbReference>